<proteinExistence type="predicted"/>
<dbReference type="PANTHER" id="PTHR43800:SF1">
    <property type="entry name" value="PEPTIDYL-LYSINE N-ACETYLTRANSFERASE YJAB"/>
    <property type="match status" value="1"/>
</dbReference>
<dbReference type="RefSeq" id="WP_055263556.1">
    <property type="nucleotide sequence ID" value="NZ_CYXV01000013.1"/>
</dbReference>
<feature type="domain" description="N-acetyltransferase" evidence="3">
    <location>
        <begin position="1"/>
        <end position="142"/>
    </location>
</feature>
<dbReference type="GO" id="GO:0016747">
    <property type="term" value="F:acyltransferase activity, transferring groups other than amino-acyl groups"/>
    <property type="evidence" value="ECO:0007669"/>
    <property type="project" value="InterPro"/>
</dbReference>
<dbReference type="InterPro" id="IPR000182">
    <property type="entry name" value="GNAT_dom"/>
</dbReference>
<sequence>MIRQYNKGDIDTIIQIWLDTNIQAHYFISSDYWRANYDMVREILSHAEIYVYEDDCTKQIDGFIGLNDDYIEGIFVKETMQSKGIGKQLLNHAKEVKSTLKLSVYQKNEKAIKFYLREKFNVQSENVDANTGEKEFTMVWNR</sequence>
<evidence type="ECO:0000313" key="5">
    <source>
        <dbReference type="Proteomes" id="UP000095495"/>
    </source>
</evidence>
<dbReference type="EMBL" id="CYXV01000013">
    <property type="protein sequence ID" value="CUN10334.1"/>
    <property type="molecule type" value="Genomic_DNA"/>
</dbReference>
<evidence type="ECO:0000259" key="3">
    <source>
        <dbReference type="PROSITE" id="PS51186"/>
    </source>
</evidence>
<dbReference type="SUPFAM" id="SSF55729">
    <property type="entry name" value="Acyl-CoA N-acyltransferases (Nat)"/>
    <property type="match status" value="1"/>
</dbReference>
<keyword evidence="1 4" id="KW-0808">Transferase</keyword>
<evidence type="ECO:0000313" key="4">
    <source>
        <dbReference type="EMBL" id="CUN10334.1"/>
    </source>
</evidence>
<reference evidence="4 5" key="1">
    <citation type="submission" date="2015-09" db="EMBL/GenBank/DDBJ databases">
        <authorList>
            <consortium name="Pathogen Informatics"/>
        </authorList>
    </citation>
    <scope>NUCLEOTIDE SEQUENCE [LARGE SCALE GENOMIC DNA]</scope>
    <source>
        <strain evidence="4 5">2789STDY5608863</strain>
    </source>
</reference>
<protein>
    <submittedName>
        <fullName evidence="4">Uncharacterized N-acetyltransferase YjaB</fullName>
        <ecNumber evidence="4">2.3.1.-</ecNumber>
    </submittedName>
</protein>
<dbReference type="EC" id="2.3.1.-" evidence="4"/>
<organism evidence="4 5">
    <name type="scientific">Roseburia faecis</name>
    <dbReference type="NCBI Taxonomy" id="301302"/>
    <lineage>
        <taxon>Bacteria</taxon>
        <taxon>Bacillati</taxon>
        <taxon>Bacillota</taxon>
        <taxon>Clostridia</taxon>
        <taxon>Lachnospirales</taxon>
        <taxon>Lachnospiraceae</taxon>
        <taxon>Roseburia</taxon>
    </lineage>
</organism>
<dbReference type="PROSITE" id="PS51186">
    <property type="entry name" value="GNAT"/>
    <property type="match status" value="1"/>
</dbReference>
<dbReference type="Gene3D" id="3.40.630.30">
    <property type="match status" value="1"/>
</dbReference>
<name>A0A173U642_9FIRM</name>
<gene>
    <name evidence="4" type="primary">yjaB</name>
    <name evidence="4" type="ORF">ERS852420_02707</name>
</gene>
<dbReference type="InterPro" id="IPR016181">
    <property type="entry name" value="Acyl_CoA_acyltransferase"/>
</dbReference>
<dbReference type="AlphaFoldDB" id="A0A173U642"/>
<evidence type="ECO:0000256" key="1">
    <source>
        <dbReference type="ARBA" id="ARBA00022679"/>
    </source>
</evidence>
<dbReference type="Proteomes" id="UP000095495">
    <property type="component" value="Unassembled WGS sequence"/>
</dbReference>
<accession>A0A173U642</accession>
<dbReference type="PANTHER" id="PTHR43800">
    <property type="entry name" value="PEPTIDYL-LYSINE N-ACETYLTRANSFERASE YJAB"/>
    <property type="match status" value="1"/>
</dbReference>
<evidence type="ECO:0000256" key="2">
    <source>
        <dbReference type="ARBA" id="ARBA00023315"/>
    </source>
</evidence>
<dbReference type="CDD" id="cd04301">
    <property type="entry name" value="NAT_SF"/>
    <property type="match status" value="1"/>
</dbReference>
<dbReference type="Pfam" id="PF13508">
    <property type="entry name" value="Acetyltransf_7"/>
    <property type="match status" value="1"/>
</dbReference>
<keyword evidence="2 4" id="KW-0012">Acyltransferase</keyword>